<sequence>MQRGASTKNRMRLVNQPWMSAVVRSRRCACALPQLEEAETDARVLHRRMRALLHRLAQHLTTRTRKTSDNPQTQRVDTPGRRSAWPPADTTCDHPHEQSAQISPRRSSAHSSLLPLA</sequence>
<name>A0A7S4EWQ8_CHRCT</name>
<feature type="region of interest" description="Disordered" evidence="1">
    <location>
        <begin position="59"/>
        <end position="117"/>
    </location>
</feature>
<evidence type="ECO:0000256" key="1">
    <source>
        <dbReference type="SAM" id="MobiDB-lite"/>
    </source>
</evidence>
<reference evidence="2" key="1">
    <citation type="submission" date="2021-01" db="EMBL/GenBank/DDBJ databases">
        <authorList>
            <person name="Corre E."/>
            <person name="Pelletier E."/>
            <person name="Niang G."/>
            <person name="Scheremetjew M."/>
            <person name="Finn R."/>
            <person name="Kale V."/>
            <person name="Holt S."/>
            <person name="Cochrane G."/>
            <person name="Meng A."/>
            <person name="Brown T."/>
            <person name="Cohen L."/>
        </authorList>
    </citation>
    <scope>NUCLEOTIDE SEQUENCE</scope>
    <source>
        <strain evidence="2">CCMP645</strain>
    </source>
</reference>
<organism evidence="2">
    <name type="scientific">Chrysotila carterae</name>
    <name type="common">Marine alga</name>
    <name type="synonym">Syracosphaera carterae</name>
    <dbReference type="NCBI Taxonomy" id="13221"/>
    <lineage>
        <taxon>Eukaryota</taxon>
        <taxon>Haptista</taxon>
        <taxon>Haptophyta</taxon>
        <taxon>Prymnesiophyceae</taxon>
        <taxon>Isochrysidales</taxon>
        <taxon>Isochrysidaceae</taxon>
        <taxon>Chrysotila</taxon>
    </lineage>
</organism>
<protein>
    <submittedName>
        <fullName evidence="2">Uncharacterized protein</fullName>
    </submittedName>
</protein>
<proteinExistence type="predicted"/>
<gene>
    <name evidence="2" type="ORF">PCAR00345_LOCUS10861</name>
</gene>
<accession>A0A7S4EWQ8</accession>
<feature type="compositionally biased region" description="Polar residues" evidence="1">
    <location>
        <begin position="98"/>
        <end position="111"/>
    </location>
</feature>
<dbReference type="EMBL" id="HBIZ01017421">
    <property type="protein sequence ID" value="CAE0758267.1"/>
    <property type="molecule type" value="Transcribed_RNA"/>
</dbReference>
<evidence type="ECO:0000313" key="2">
    <source>
        <dbReference type="EMBL" id="CAE0758267.1"/>
    </source>
</evidence>
<dbReference type="AlphaFoldDB" id="A0A7S4EWQ8"/>